<comment type="caution">
    <text evidence="1">The sequence shown here is derived from an EMBL/GenBank/DDBJ whole genome shotgun (WGS) entry which is preliminary data.</text>
</comment>
<accession>A0ABW1ARD0</accession>
<evidence type="ECO:0000313" key="2">
    <source>
        <dbReference type="Proteomes" id="UP001595974"/>
    </source>
</evidence>
<proteinExistence type="predicted"/>
<reference evidence="2" key="1">
    <citation type="journal article" date="2019" name="Int. J. Syst. Evol. Microbiol.">
        <title>The Global Catalogue of Microorganisms (GCM) 10K type strain sequencing project: providing services to taxonomists for standard genome sequencing and annotation.</title>
        <authorList>
            <consortium name="The Broad Institute Genomics Platform"/>
            <consortium name="The Broad Institute Genome Sequencing Center for Infectious Disease"/>
            <person name="Wu L."/>
            <person name="Ma J."/>
        </authorList>
    </citation>
    <scope>NUCLEOTIDE SEQUENCE [LARGE SCALE GENOMIC DNA]</scope>
    <source>
        <strain evidence="2">SHR3</strain>
    </source>
</reference>
<protein>
    <submittedName>
        <fullName evidence="1">Uncharacterized protein</fullName>
    </submittedName>
</protein>
<dbReference type="EMBL" id="JBHSOG010000042">
    <property type="protein sequence ID" value="MFC5769820.1"/>
    <property type="molecule type" value="Genomic_DNA"/>
</dbReference>
<evidence type="ECO:0000313" key="1">
    <source>
        <dbReference type="EMBL" id="MFC5769820.1"/>
    </source>
</evidence>
<organism evidence="1 2">
    <name type="scientific">Thauera sinica</name>
    <dbReference type="NCBI Taxonomy" id="2665146"/>
    <lineage>
        <taxon>Bacteria</taxon>
        <taxon>Pseudomonadati</taxon>
        <taxon>Pseudomonadota</taxon>
        <taxon>Betaproteobacteria</taxon>
        <taxon>Rhodocyclales</taxon>
        <taxon>Zoogloeaceae</taxon>
        <taxon>Thauera</taxon>
    </lineage>
</organism>
<sequence length="161" mass="17478">MRLLIDAVSLSADGGTVTADHATVDRLRLISGGRLFDGHAPDAVVWPENFVAGTAHAGNFTLAATDWIVWVIYHPILAYQGGTGGWQYGSRQRWAYTTTSTPPAAWGSAPNINQDAAILTEQYGTAGTYSIYLHERLAVEFGDPLLLTRAELWIRPHAALD</sequence>
<keyword evidence="2" id="KW-1185">Reference proteome</keyword>
<gene>
    <name evidence="1" type="ORF">ACFPTN_10590</name>
</gene>
<dbReference type="Proteomes" id="UP001595974">
    <property type="component" value="Unassembled WGS sequence"/>
</dbReference>
<name>A0ABW1ARD0_9RHOO</name>
<dbReference type="RefSeq" id="WP_096447682.1">
    <property type="nucleotide sequence ID" value="NZ_JBHSOG010000042.1"/>
</dbReference>